<sequence>MNWNKKIEDIIRDGKWTKNSIRLGRVQCGKLVEEKGSLALFIVSDILMKPLYTKVEKMVVADNEIVVFYDEKFGALLEEGEYEKFSRFFNKEEWDVLFGGDTIDRLDKMELIHEREGFYIEPHETMEAYLGKYDQNATKDLCSQYNL</sequence>
<protein>
    <submittedName>
        <fullName evidence="1">Uncharacterized protein</fullName>
    </submittedName>
</protein>
<evidence type="ECO:0000313" key="1">
    <source>
        <dbReference type="EMBL" id="MCY6959165.1"/>
    </source>
</evidence>
<name>A0ABT4DA52_9CLOT</name>
<comment type="caution">
    <text evidence="1">The sequence shown here is derived from an EMBL/GenBank/DDBJ whole genome shotgun (WGS) entry which is preliminary data.</text>
</comment>
<dbReference type="RefSeq" id="WP_268061587.1">
    <property type="nucleotide sequence ID" value="NZ_JAPQFJ010000010.1"/>
</dbReference>
<accession>A0ABT4DA52</accession>
<organism evidence="1 2">
    <name type="scientific">Clostridium brassicae</name>
    <dbReference type="NCBI Taxonomy" id="2999072"/>
    <lineage>
        <taxon>Bacteria</taxon>
        <taxon>Bacillati</taxon>
        <taxon>Bacillota</taxon>
        <taxon>Clostridia</taxon>
        <taxon>Eubacteriales</taxon>
        <taxon>Clostridiaceae</taxon>
        <taxon>Clostridium</taxon>
    </lineage>
</organism>
<keyword evidence="2" id="KW-1185">Reference proteome</keyword>
<proteinExistence type="predicted"/>
<dbReference type="EMBL" id="JAPQFJ010000010">
    <property type="protein sequence ID" value="MCY6959165.1"/>
    <property type="molecule type" value="Genomic_DNA"/>
</dbReference>
<gene>
    <name evidence="1" type="ORF">OW729_11165</name>
</gene>
<evidence type="ECO:0000313" key="2">
    <source>
        <dbReference type="Proteomes" id="UP001144612"/>
    </source>
</evidence>
<reference evidence="1" key="1">
    <citation type="submission" date="2022-12" db="EMBL/GenBank/DDBJ databases">
        <title>Clostridium sp. nov., isolated from industrial wastewater.</title>
        <authorList>
            <person name="Jiayan W."/>
        </authorList>
    </citation>
    <scope>NUCLEOTIDE SEQUENCE</scope>
    <source>
        <strain evidence="1">ZC22-4</strain>
    </source>
</reference>
<dbReference type="Proteomes" id="UP001144612">
    <property type="component" value="Unassembled WGS sequence"/>
</dbReference>